<proteinExistence type="predicted"/>
<dbReference type="AlphaFoldDB" id="A0A540MNH8"/>
<evidence type="ECO:0000313" key="1">
    <source>
        <dbReference type="EMBL" id="TQE00315.1"/>
    </source>
</evidence>
<evidence type="ECO:0000313" key="2">
    <source>
        <dbReference type="Proteomes" id="UP000315295"/>
    </source>
</evidence>
<organism evidence="1 2">
    <name type="scientific">Malus baccata</name>
    <name type="common">Siberian crab apple</name>
    <name type="synonym">Pyrus baccata</name>
    <dbReference type="NCBI Taxonomy" id="106549"/>
    <lineage>
        <taxon>Eukaryota</taxon>
        <taxon>Viridiplantae</taxon>
        <taxon>Streptophyta</taxon>
        <taxon>Embryophyta</taxon>
        <taxon>Tracheophyta</taxon>
        <taxon>Spermatophyta</taxon>
        <taxon>Magnoliopsida</taxon>
        <taxon>eudicotyledons</taxon>
        <taxon>Gunneridae</taxon>
        <taxon>Pentapetalae</taxon>
        <taxon>rosids</taxon>
        <taxon>fabids</taxon>
        <taxon>Rosales</taxon>
        <taxon>Rosaceae</taxon>
        <taxon>Amygdaloideae</taxon>
        <taxon>Maleae</taxon>
        <taxon>Malus</taxon>
    </lineage>
</organism>
<comment type="caution">
    <text evidence="1">The sequence shown here is derived from an EMBL/GenBank/DDBJ whole genome shotgun (WGS) entry which is preliminary data.</text>
</comment>
<name>A0A540MNH8_MALBA</name>
<protein>
    <submittedName>
        <fullName evidence="1">Uncharacterized protein</fullName>
    </submittedName>
</protein>
<accession>A0A540MNH8</accession>
<keyword evidence="2" id="KW-1185">Reference proteome</keyword>
<sequence>MVIPLRCFKFGYVQGSAISLRTINLANILILTGGKQLQEVEMRDWTVVDT</sequence>
<reference evidence="1 2" key="1">
    <citation type="journal article" date="2019" name="G3 (Bethesda)">
        <title>Sequencing of a Wild Apple (Malus baccata) Genome Unravels the Differences Between Cultivated and Wild Apple Species Regarding Disease Resistance and Cold Tolerance.</title>
        <authorList>
            <person name="Chen X."/>
        </authorList>
    </citation>
    <scope>NUCLEOTIDE SEQUENCE [LARGE SCALE GENOMIC DNA]</scope>
    <source>
        <strain evidence="2">cv. Shandingzi</strain>
        <tissue evidence="1">Leaves</tissue>
    </source>
</reference>
<dbReference type="Proteomes" id="UP000315295">
    <property type="component" value="Unassembled WGS sequence"/>
</dbReference>
<dbReference type="EMBL" id="VIEB01000217">
    <property type="protein sequence ID" value="TQE00315.1"/>
    <property type="molecule type" value="Genomic_DNA"/>
</dbReference>
<gene>
    <name evidence="1" type="ORF">C1H46_014042</name>
</gene>